<organism evidence="1 2">
    <name type="scientific">Elysia crispata</name>
    <name type="common">lettuce slug</name>
    <dbReference type="NCBI Taxonomy" id="231223"/>
    <lineage>
        <taxon>Eukaryota</taxon>
        <taxon>Metazoa</taxon>
        <taxon>Spiralia</taxon>
        <taxon>Lophotrochozoa</taxon>
        <taxon>Mollusca</taxon>
        <taxon>Gastropoda</taxon>
        <taxon>Heterobranchia</taxon>
        <taxon>Euthyneura</taxon>
        <taxon>Panpulmonata</taxon>
        <taxon>Sacoglossa</taxon>
        <taxon>Placobranchoidea</taxon>
        <taxon>Plakobranchidae</taxon>
        <taxon>Elysia</taxon>
    </lineage>
</organism>
<keyword evidence="2" id="KW-1185">Reference proteome</keyword>
<sequence>MSYEAIDEGFYGRMFCSFLKTNRPPSYSRSTVDKLIIALGATEQLAPSGVQLVRDVHCPRGHTSLDQLEISAFRHNNEFSDIDPSVDL</sequence>
<dbReference type="EMBL" id="JAWDGP010007018">
    <property type="protein sequence ID" value="KAK3731306.1"/>
    <property type="molecule type" value="Genomic_DNA"/>
</dbReference>
<dbReference type="AlphaFoldDB" id="A0AAE1CSB8"/>
<evidence type="ECO:0000313" key="1">
    <source>
        <dbReference type="EMBL" id="KAK3731306.1"/>
    </source>
</evidence>
<comment type="caution">
    <text evidence="1">The sequence shown here is derived from an EMBL/GenBank/DDBJ whole genome shotgun (WGS) entry which is preliminary data.</text>
</comment>
<dbReference type="Proteomes" id="UP001283361">
    <property type="component" value="Unassembled WGS sequence"/>
</dbReference>
<evidence type="ECO:0000313" key="2">
    <source>
        <dbReference type="Proteomes" id="UP001283361"/>
    </source>
</evidence>
<name>A0AAE1CSB8_9GAST</name>
<protein>
    <submittedName>
        <fullName evidence="1">Uncharacterized protein</fullName>
    </submittedName>
</protein>
<gene>
    <name evidence="1" type="ORF">RRG08_025848</name>
</gene>
<reference evidence="1" key="1">
    <citation type="journal article" date="2023" name="G3 (Bethesda)">
        <title>A reference genome for the long-term kleptoplast-retaining sea slug Elysia crispata morphotype clarki.</title>
        <authorList>
            <person name="Eastman K.E."/>
            <person name="Pendleton A.L."/>
            <person name="Shaikh M.A."/>
            <person name="Suttiyut T."/>
            <person name="Ogas R."/>
            <person name="Tomko P."/>
            <person name="Gavelis G."/>
            <person name="Widhalm J.R."/>
            <person name="Wisecaver J.H."/>
        </authorList>
    </citation>
    <scope>NUCLEOTIDE SEQUENCE</scope>
    <source>
        <strain evidence="1">ECLA1</strain>
    </source>
</reference>
<proteinExistence type="predicted"/>
<accession>A0AAE1CSB8</accession>